<dbReference type="Pfam" id="PF00069">
    <property type="entry name" value="Pkinase"/>
    <property type="match status" value="1"/>
</dbReference>
<keyword evidence="7" id="KW-0418">Kinase</keyword>
<keyword evidence="9" id="KW-1133">Transmembrane helix</keyword>
<feature type="domain" description="Protein kinase" evidence="16">
    <location>
        <begin position="356"/>
        <end position="631"/>
    </location>
</feature>
<dbReference type="SUPFAM" id="SSF56112">
    <property type="entry name" value="Protein kinase-like (PK-like)"/>
    <property type="match status" value="1"/>
</dbReference>
<comment type="catalytic activity">
    <reaction evidence="12">
        <text>L-seryl-[protein] + ATP = O-phospho-L-seryl-[protein] + ADP + H(+)</text>
        <dbReference type="Rhea" id="RHEA:17989"/>
        <dbReference type="Rhea" id="RHEA-COMP:9863"/>
        <dbReference type="Rhea" id="RHEA-COMP:11604"/>
        <dbReference type="ChEBI" id="CHEBI:15378"/>
        <dbReference type="ChEBI" id="CHEBI:29999"/>
        <dbReference type="ChEBI" id="CHEBI:30616"/>
        <dbReference type="ChEBI" id="CHEBI:83421"/>
        <dbReference type="ChEBI" id="CHEBI:456216"/>
    </reaction>
</comment>
<keyword evidence="6" id="KW-0547">Nucleotide-binding</keyword>
<keyword evidence="4" id="KW-0812">Transmembrane</keyword>
<evidence type="ECO:0000256" key="3">
    <source>
        <dbReference type="ARBA" id="ARBA00022679"/>
    </source>
</evidence>
<dbReference type="InterPro" id="IPR011009">
    <property type="entry name" value="Kinase-like_dom_sf"/>
</dbReference>
<sequence length="712" mass="79054">MFAKQYNLNLLFQMLILLFVTTKASAQPQPYCNRTCGTGEVSTRLPFPFGVSDGCKIRLNCSTTTGNILIGDFKVHNFTSDSIFVNIPASCNRPVHALLPLFSRNYAPLSWQNGLLLGNCSNSSSSNSTAALQECDVPLHLMEGLFEGSSSCDLKGEGEDSLKCFTDKDKGFMSNKVLIQSNCNFFFSSIAYHQDERRYYEDVYASVSLDFRMLRLGWWLEGDYRMNCLKDTNYTEISSPFNEQPGYRCTCPQGYKGEAFFGSEGCYDTSTPPSCSFSDYMIGFCGIGGGLGILLRGIIAGAIMMICITLSCKLILGKCRSMRSQRITRRLISDAAGTCSIPFFTYKEIKRATDGFADIQRKGTGAYGTVYAGKLHNDDWVAIKKIRQRDAEGIGKVVNEIKLLSSVSHPNLVRLLGCCIEGGEQILIYEFMSNGTLSQHLQRETGTGLPWTIRLRIATEIAQAISHLHSSSPPIFHRDIKSSNILLDYSFKSKVADFGLSRLGSITELSHISTAPQGTPGYLDPQYHQDFQLSDRSDVYSFGVVLVEIITALKVVDFSRADGEVNLATFAVEKIRKACVNEIIDPFLDSQKDAWTHLSVHKVAELAFRCLAVHRDLRPSMMEIVDELEYIKANTWSSEEKEISPSGCASFSSSFNRSGRKLQDLKGKLGIESRQSGLHEIVMEVSPVSMDDPWFSDDSSPSKNSLLNNIVI</sequence>
<comment type="function">
    <text evidence="14">Serine/threonine-protein kinase that may function as a signaling receptor of extracellular matrix component.</text>
</comment>
<dbReference type="PANTHER" id="PTHR46008:SF62">
    <property type="entry name" value="PROTEIN KINASE DOMAIN-CONTAINING PROTEIN"/>
    <property type="match status" value="1"/>
</dbReference>
<organism evidence="17 18">
    <name type="scientific">Kingdonia uniflora</name>
    <dbReference type="NCBI Taxonomy" id="39325"/>
    <lineage>
        <taxon>Eukaryota</taxon>
        <taxon>Viridiplantae</taxon>
        <taxon>Streptophyta</taxon>
        <taxon>Embryophyta</taxon>
        <taxon>Tracheophyta</taxon>
        <taxon>Spermatophyta</taxon>
        <taxon>Magnoliopsida</taxon>
        <taxon>Ranunculales</taxon>
        <taxon>Circaeasteraceae</taxon>
        <taxon>Kingdonia</taxon>
    </lineage>
</organism>
<dbReference type="EMBL" id="JACGCM010001403">
    <property type="protein sequence ID" value="KAF6155757.1"/>
    <property type="molecule type" value="Genomic_DNA"/>
</dbReference>
<evidence type="ECO:0000313" key="18">
    <source>
        <dbReference type="Proteomes" id="UP000541444"/>
    </source>
</evidence>
<name>A0A7J7MLN9_9MAGN</name>
<evidence type="ECO:0000256" key="4">
    <source>
        <dbReference type="ARBA" id="ARBA00022692"/>
    </source>
</evidence>
<evidence type="ECO:0000256" key="14">
    <source>
        <dbReference type="ARBA" id="ARBA00056804"/>
    </source>
</evidence>
<evidence type="ECO:0000256" key="10">
    <source>
        <dbReference type="ARBA" id="ARBA00023136"/>
    </source>
</evidence>
<keyword evidence="8" id="KW-0067">ATP-binding</keyword>
<dbReference type="GO" id="GO:0005886">
    <property type="term" value="C:plasma membrane"/>
    <property type="evidence" value="ECO:0007669"/>
    <property type="project" value="UniProtKB-ARBA"/>
</dbReference>
<feature type="chain" id="PRO_5029839399" description="Protein kinase domain-containing protein" evidence="15">
    <location>
        <begin position="27"/>
        <end position="712"/>
    </location>
</feature>
<dbReference type="Gene3D" id="1.10.510.10">
    <property type="entry name" value="Transferase(Phosphotransferase) domain 1"/>
    <property type="match status" value="1"/>
</dbReference>
<comment type="caution">
    <text evidence="17">The sequence shown here is derived from an EMBL/GenBank/DDBJ whole genome shotgun (WGS) entry which is preliminary data.</text>
</comment>
<evidence type="ECO:0000256" key="5">
    <source>
        <dbReference type="ARBA" id="ARBA00022729"/>
    </source>
</evidence>
<dbReference type="AlphaFoldDB" id="A0A7J7MLN9"/>
<evidence type="ECO:0000256" key="15">
    <source>
        <dbReference type="SAM" id="SignalP"/>
    </source>
</evidence>
<dbReference type="PROSITE" id="PS50011">
    <property type="entry name" value="PROTEIN_KINASE_DOM"/>
    <property type="match status" value="1"/>
</dbReference>
<gene>
    <name evidence="17" type="ORF">GIB67_007404</name>
</gene>
<dbReference type="FunFam" id="1.10.510.10:FF:000161">
    <property type="entry name" value="Wall-associated receptor kinase-like 20"/>
    <property type="match status" value="1"/>
</dbReference>
<dbReference type="InterPro" id="IPR008271">
    <property type="entry name" value="Ser/Thr_kinase_AS"/>
</dbReference>
<comment type="subcellular location">
    <subcellularLocation>
        <location evidence="1">Membrane</location>
        <topology evidence="1">Single-pass membrane protein</topology>
    </subcellularLocation>
</comment>
<dbReference type="Proteomes" id="UP000541444">
    <property type="component" value="Unassembled WGS sequence"/>
</dbReference>
<evidence type="ECO:0000256" key="9">
    <source>
        <dbReference type="ARBA" id="ARBA00022989"/>
    </source>
</evidence>
<keyword evidence="10" id="KW-0472">Membrane</keyword>
<accession>A0A7J7MLN9</accession>
<reference evidence="17 18" key="1">
    <citation type="journal article" date="2020" name="IScience">
        <title>Genome Sequencing of the Endangered Kingdonia uniflora (Circaeasteraceae, Ranunculales) Reveals Potential Mechanisms of Evolutionary Specialization.</title>
        <authorList>
            <person name="Sun Y."/>
            <person name="Deng T."/>
            <person name="Zhang A."/>
            <person name="Moore M.J."/>
            <person name="Landis J.B."/>
            <person name="Lin N."/>
            <person name="Zhang H."/>
            <person name="Zhang X."/>
            <person name="Huang J."/>
            <person name="Zhang X."/>
            <person name="Sun H."/>
            <person name="Wang H."/>
        </authorList>
    </citation>
    <scope>NUCLEOTIDE SEQUENCE [LARGE SCALE GENOMIC DNA]</scope>
    <source>
        <strain evidence="17">TB1705</strain>
        <tissue evidence="17">Leaf</tissue>
    </source>
</reference>
<evidence type="ECO:0000256" key="7">
    <source>
        <dbReference type="ARBA" id="ARBA00022777"/>
    </source>
</evidence>
<dbReference type="InterPro" id="IPR000719">
    <property type="entry name" value="Prot_kinase_dom"/>
</dbReference>
<dbReference type="PROSITE" id="PS00108">
    <property type="entry name" value="PROTEIN_KINASE_ST"/>
    <property type="match status" value="1"/>
</dbReference>
<keyword evidence="18" id="KW-1185">Reference proteome</keyword>
<evidence type="ECO:0000313" key="17">
    <source>
        <dbReference type="EMBL" id="KAF6155757.1"/>
    </source>
</evidence>
<evidence type="ECO:0000256" key="8">
    <source>
        <dbReference type="ARBA" id="ARBA00022840"/>
    </source>
</evidence>
<evidence type="ECO:0000256" key="2">
    <source>
        <dbReference type="ARBA" id="ARBA00022527"/>
    </source>
</evidence>
<dbReference type="GO" id="GO:0004674">
    <property type="term" value="F:protein serine/threonine kinase activity"/>
    <property type="evidence" value="ECO:0007669"/>
    <property type="project" value="UniProtKB-KW"/>
</dbReference>
<evidence type="ECO:0000256" key="1">
    <source>
        <dbReference type="ARBA" id="ARBA00004167"/>
    </source>
</evidence>
<protein>
    <recommendedName>
        <fullName evidence="16">Protein kinase domain-containing protein</fullName>
    </recommendedName>
</protein>
<dbReference type="SMART" id="SM00220">
    <property type="entry name" value="S_TKc"/>
    <property type="match status" value="1"/>
</dbReference>
<keyword evidence="2" id="KW-0723">Serine/threonine-protein kinase</keyword>
<proteinExistence type="predicted"/>
<evidence type="ECO:0000256" key="12">
    <source>
        <dbReference type="ARBA" id="ARBA00047558"/>
    </source>
</evidence>
<keyword evidence="11" id="KW-0325">Glycoprotein</keyword>
<keyword evidence="5 15" id="KW-0732">Signal</keyword>
<comment type="catalytic activity">
    <reaction evidence="13">
        <text>L-threonyl-[protein] + ATP = O-phospho-L-threonyl-[protein] + ADP + H(+)</text>
        <dbReference type="Rhea" id="RHEA:46608"/>
        <dbReference type="Rhea" id="RHEA-COMP:11060"/>
        <dbReference type="Rhea" id="RHEA-COMP:11605"/>
        <dbReference type="ChEBI" id="CHEBI:15378"/>
        <dbReference type="ChEBI" id="CHEBI:30013"/>
        <dbReference type="ChEBI" id="CHEBI:30616"/>
        <dbReference type="ChEBI" id="CHEBI:61977"/>
        <dbReference type="ChEBI" id="CHEBI:456216"/>
    </reaction>
</comment>
<dbReference type="PANTHER" id="PTHR46008">
    <property type="entry name" value="LEAF RUST 10 DISEASE-RESISTANCE LOCUS RECEPTOR-LIKE PROTEIN KINASE-LIKE 1.4"/>
    <property type="match status" value="1"/>
</dbReference>
<evidence type="ECO:0000259" key="16">
    <source>
        <dbReference type="PROSITE" id="PS50011"/>
    </source>
</evidence>
<dbReference type="FunFam" id="3.30.200.20:FF:000481">
    <property type="entry name" value="Wall-associated receptor kinase-like 14"/>
    <property type="match status" value="1"/>
</dbReference>
<dbReference type="OrthoDB" id="4062651at2759"/>
<dbReference type="GO" id="GO:0005524">
    <property type="term" value="F:ATP binding"/>
    <property type="evidence" value="ECO:0007669"/>
    <property type="project" value="UniProtKB-KW"/>
</dbReference>
<keyword evidence="3" id="KW-0808">Transferase</keyword>
<evidence type="ECO:0000256" key="6">
    <source>
        <dbReference type="ARBA" id="ARBA00022741"/>
    </source>
</evidence>
<evidence type="ECO:0000256" key="11">
    <source>
        <dbReference type="ARBA" id="ARBA00023180"/>
    </source>
</evidence>
<evidence type="ECO:0000256" key="13">
    <source>
        <dbReference type="ARBA" id="ARBA00047951"/>
    </source>
</evidence>
<dbReference type="Gene3D" id="3.30.200.20">
    <property type="entry name" value="Phosphorylase Kinase, domain 1"/>
    <property type="match status" value="1"/>
</dbReference>
<feature type="signal peptide" evidence="15">
    <location>
        <begin position="1"/>
        <end position="26"/>
    </location>
</feature>